<dbReference type="AlphaFoldDB" id="A0A9W6HCP3"/>
<protein>
    <recommendedName>
        <fullName evidence="3">DUF2017 domain-containing protein</fullName>
    </recommendedName>
</protein>
<reference evidence="1" key="1">
    <citation type="journal article" date="2014" name="Int. J. Syst. Evol. Microbiol.">
        <title>Complete genome sequence of Corynebacterium casei LMG S-19264T (=DSM 44701T), isolated from a smear-ripened cheese.</title>
        <authorList>
            <consortium name="US DOE Joint Genome Institute (JGI-PGF)"/>
            <person name="Walter F."/>
            <person name="Albersmeier A."/>
            <person name="Kalinowski J."/>
            <person name="Ruckert C."/>
        </authorList>
    </citation>
    <scope>NUCLEOTIDE SEQUENCE</scope>
    <source>
        <strain evidence="1">VKM Ac-1401</strain>
    </source>
</reference>
<dbReference type="InterPro" id="IPR018561">
    <property type="entry name" value="AosR"/>
</dbReference>
<dbReference type="RefSeq" id="WP_271178259.1">
    <property type="nucleotide sequence ID" value="NZ_BAAAJO010000003.1"/>
</dbReference>
<evidence type="ECO:0000313" key="2">
    <source>
        <dbReference type="Proteomes" id="UP001142372"/>
    </source>
</evidence>
<sequence>MKAFRRERDGSVSAVLEPEEVELLVQLATESAALADAARAGAGLQADPALIRLLPDAYPGDPAASAEFRRFTADGLAERKATNARVVVETLASAGAGRIEVRLDTAASTSWLRAITDIRLVIGARLGIVQDGDEGDVHDTESALMRAAYDWLAWVQESLVNALTPR</sequence>
<keyword evidence="2" id="KW-1185">Reference proteome</keyword>
<comment type="caution">
    <text evidence="1">The sequence shown here is derived from an EMBL/GenBank/DDBJ whole genome shotgun (WGS) entry which is preliminary data.</text>
</comment>
<accession>A0A9W6HCP3</accession>
<name>A0A9W6HCP3_9MICO</name>
<proteinExistence type="predicted"/>
<dbReference type="EMBL" id="BSEN01000015">
    <property type="protein sequence ID" value="GLJ77635.1"/>
    <property type="molecule type" value="Genomic_DNA"/>
</dbReference>
<organism evidence="1 2">
    <name type="scientific">Leifsonia poae</name>
    <dbReference type="NCBI Taxonomy" id="110933"/>
    <lineage>
        <taxon>Bacteria</taxon>
        <taxon>Bacillati</taxon>
        <taxon>Actinomycetota</taxon>
        <taxon>Actinomycetes</taxon>
        <taxon>Micrococcales</taxon>
        <taxon>Microbacteriaceae</taxon>
        <taxon>Leifsonia</taxon>
    </lineage>
</organism>
<reference evidence="1" key="2">
    <citation type="submission" date="2023-01" db="EMBL/GenBank/DDBJ databases">
        <authorList>
            <person name="Sun Q."/>
            <person name="Evtushenko L."/>
        </authorList>
    </citation>
    <scope>NUCLEOTIDE SEQUENCE</scope>
    <source>
        <strain evidence="1">VKM Ac-1401</strain>
    </source>
</reference>
<dbReference type="Pfam" id="PF09438">
    <property type="entry name" value="DUF2017"/>
    <property type="match status" value="1"/>
</dbReference>
<evidence type="ECO:0008006" key="3">
    <source>
        <dbReference type="Google" id="ProtNLM"/>
    </source>
</evidence>
<evidence type="ECO:0000313" key="1">
    <source>
        <dbReference type="EMBL" id="GLJ77635.1"/>
    </source>
</evidence>
<gene>
    <name evidence="1" type="ORF">GCM10017584_32090</name>
</gene>
<dbReference type="Proteomes" id="UP001142372">
    <property type="component" value="Unassembled WGS sequence"/>
</dbReference>